<dbReference type="RefSeq" id="WP_138952663.1">
    <property type="nucleotide sequence ID" value="NZ_CP040749.1"/>
</dbReference>
<reference evidence="2 3" key="1">
    <citation type="submission" date="2019-05" db="EMBL/GenBank/DDBJ databases">
        <title>Algicella ahnfeltiae gen. nov., sp. nov., a novel marine bacterium of the family Flavobacteriaceae isolated from a red alga.</title>
        <authorList>
            <person name="Nedashkovskaya O.I."/>
            <person name="Kukhlevskiy A.D."/>
            <person name="Kim S.-G."/>
            <person name="Zhukova N.V."/>
            <person name="Mikhailov V.V."/>
        </authorList>
    </citation>
    <scope>NUCLEOTIDE SEQUENCE [LARGE SCALE GENOMIC DNA]</scope>
    <source>
        <strain evidence="2 3">10Alg115</strain>
    </source>
</reference>
<protein>
    <recommendedName>
        <fullName evidence="4">50S ribosomal protein L27</fullName>
    </recommendedName>
</protein>
<dbReference type="OrthoDB" id="329514at2"/>
<gene>
    <name evidence="2" type="ORF">FF125_20495</name>
</gene>
<evidence type="ECO:0000256" key="1">
    <source>
        <dbReference type="SAM" id="Phobius"/>
    </source>
</evidence>
<feature type="transmembrane region" description="Helical" evidence="1">
    <location>
        <begin position="117"/>
        <end position="137"/>
    </location>
</feature>
<keyword evidence="3" id="KW-1185">Reference proteome</keyword>
<evidence type="ECO:0000313" key="2">
    <source>
        <dbReference type="EMBL" id="QCX41131.1"/>
    </source>
</evidence>
<evidence type="ECO:0000313" key="3">
    <source>
        <dbReference type="Proteomes" id="UP000306229"/>
    </source>
</evidence>
<dbReference type="KEGG" id="fbe:FF125_20495"/>
<dbReference type="AlphaFoldDB" id="A0A5B7U0N5"/>
<organism evidence="2 3">
    <name type="scientific">Aureibaculum algae</name>
    <dbReference type="NCBI Taxonomy" id="2584122"/>
    <lineage>
        <taxon>Bacteria</taxon>
        <taxon>Pseudomonadati</taxon>
        <taxon>Bacteroidota</taxon>
        <taxon>Flavobacteriia</taxon>
        <taxon>Flavobacteriales</taxon>
        <taxon>Flavobacteriaceae</taxon>
        <taxon>Aureibaculum</taxon>
    </lineage>
</organism>
<keyword evidence="1" id="KW-0472">Membrane</keyword>
<feature type="transmembrane region" description="Helical" evidence="1">
    <location>
        <begin position="40"/>
        <end position="61"/>
    </location>
</feature>
<keyword evidence="1" id="KW-1133">Transmembrane helix</keyword>
<feature type="transmembrane region" description="Helical" evidence="1">
    <location>
        <begin position="81"/>
        <end position="105"/>
    </location>
</feature>
<sequence>MKIIHSYWAYLVLALLVIATINAIIGLTQNKEFKDKDLRISLFTLIVTHIQLLIGLGWYFMSPSYKAIKEVGMSEAMGNPGLRLLSVEHPLMMIIGIVFITIGWSKHKKQTSDKAKFKTIAIFYGLGLLFILSRIPWGQWFSQI</sequence>
<evidence type="ECO:0008006" key="4">
    <source>
        <dbReference type="Google" id="ProtNLM"/>
    </source>
</evidence>
<dbReference type="Proteomes" id="UP000306229">
    <property type="component" value="Chromosome"/>
</dbReference>
<proteinExistence type="predicted"/>
<keyword evidence="1" id="KW-0812">Transmembrane</keyword>
<dbReference type="EMBL" id="CP040749">
    <property type="protein sequence ID" value="QCX41131.1"/>
    <property type="molecule type" value="Genomic_DNA"/>
</dbReference>
<accession>A0A5B7U0N5</accession>
<name>A0A5B7U0N5_9FLAO</name>
<feature type="transmembrane region" description="Helical" evidence="1">
    <location>
        <begin position="6"/>
        <end position="28"/>
    </location>
</feature>